<gene>
    <name evidence="2" type="ORF">J1N35_020847</name>
</gene>
<protein>
    <recommendedName>
        <fullName evidence="4">Transmembrane protein</fullName>
    </recommendedName>
</protein>
<keyword evidence="1" id="KW-0812">Transmembrane</keyword>
<keyword evidence="1" id="KW-0472">Membrane</keyword>
<dbReference type="EMBL" id="JAIQCV010000007">
    <property type="protein sequence ID" value="KAH1081086.1"/>
    <property type="molecule type" value="Genomic_DNA"/>
</dbReference>
<keyword evidence="3" id="KW-1185">Reference proteome</keyword>
<proteinExistence type="predicted"/>
<dbReference type="Proteomes" id="UP000828251">
    <property type="component" value="Unassembled WGS sequence"/>
</dbReference>
<evidence type="ECO:0008006" key="4">
    <source>
        <dbReference type="Google" id="ProtNLM"/>
    </source>
</evidence>
<evidence type="ECO:0000313" key="3">
    <source>
        <dbReference type="Proteomes" id="UP000828251"/>
    </source>
</evidence>
<name>A0A9D3VDE8_9ROSI</name>
<comment type="caution">
    <text evidence="2">The sequence shown here is derived from an EMBL/GenBank/DDBJ whole genome shotgun (WGS) entry which is preliminary data.</text>
</comment>
<dbReference type="AlphaFoldDB" id="A0A9D3VDE8"/>
<accession>A0A9D3VDE8</accession>
<evidence type="ECO:0000313" key="2">
    <source>
        <dbReference type="EMBL" id="KAH1081086.1"/>
    </source>
</evidence>
<feature type="transmembrane region" description="Helical" evidence="1">
    <location>
        <begin position="20"/>
        <end position="45"/>
    </location>
</feature>
<sequence length="79" mass="8750">MLLRFTVKMFCLTSKQGVLFLLFSGAGGLSFSLVLLLGLGFPRIYGWVCRFRVMRVGVDGGDQMAGVKMVMEGVQARER</sequence>
<keyword evidence="1" id="KW-1133">Transmembrane helix</keyword>
<evidence type="ECO:0000256" key="1">
    <source>
        <dbReference type="SAM" id="Phobius"/>
    </source>
</evidence>
<organism evidence="2 3">
    <name type="scientific">Gossypium stocksii</name>
    <dbReference type="NCBI Taxonomy" id="47602"/>
    <lineage>
        <taxon>Eukaryota</taxon>
        <taxon>Viridiplantae</taxon>
        <taxon>Streptophyta</taxon>
        <taxon>Embryophyta</taxon>
        <taxon>Tracheophyta</taxon>
        <taxon>Spermatophyta</taxon>
        <taxon>Magnoliopsida</taxon>
        <taxon>eudicotyledons</taxon>
        <taxon>Gunneridae</taxon>
        <taxon>Pentapetalae</taxon>
        <taxon>rosids</taxon>
        <taxon>malvids</taxon>
        <taxon>Malvales</taxon>
        <taxon>Malvaceae</taxon>
        <taxon>Malvoideae</taxon>
        <taxon>Gossypium</taxon>
    </lineage>
</organism>
<reference evidence="2 3" key="1">
    <citation type="journal article" date="2021" name="Plant Biotechnol. J.">
        <title>Multi-omics assisted identification of the key and species-specific regulatory components of drought-tolerant mechanisms in Gossypium stocksii.</title>
        <authorList>
            <person name="Yu D."/>
            <person name="Ke L."/>
            <person name="Zhang D."/>
            <person name="Wu Y."/>
            <person name="Sun Y."/>
            <person name="Mei J."/>
            <person name="Sun J."/>
            <person name="Sun Y."/>
        </authorList>
    </citation>
    <scope>NUCLEOTIDE SEQUENCE [LARGE SCALE GENOMIC DNA]</scope>
    <source>
        <strain evidence="3">cv. E1</strain>
        <tissue evidence="2">Leaf</tissue>
    </source>
</reference>